<dbReference type="GO" id="GO:0006364">
    <property type="term" value="P:rRNA processing"/>
    <property type="evidence" value="ECO:0007669"/>
    <property type="project" value="InterPro"/>
</dbReference>
<evidence type="ECO:0008006" key="4">
    <source>
        <dbReference type="Google" id="ProtNLM"/>
    </source>
</evidence>
<dbReference type="EMBL" id="MHQD01000045">
    <property type="protein sequence ID" value="OGZ94942.1"/>
    <property type="molecule type" value="Genomic_DNA"/>
</dbReference>
<evidence type="ECO:0000313" key="2">
    <source>
        <dbReference type="EMBL" id="OGZ94942.1"/>
    </source>
</evidence>
<dbReference type="InterPro" id="IPR020053">
    <property type="entry name" value="Ribosome-bd_factorA_CS"/>
</dbReference>
<dbReference type="Proteomes" id="UP000178574">
    <property type="component" value="Unassembled WGS sequence"/>
</dbReference>
<dbReference type="InterPro" id="IPR000238">
    <property type="entry name" value="RbfA"/>
</dbReference>
<dbReference type="Pfam" id="PF02033">
    <property type="entry name" value="RBFA"/>
    <property type="match status" value="1"/>
</dbReference>
<gene>
    <name evidence="2" type="ORF">A2847_02050</name>
</gene>
<sequence>MLREELSKILDRDLEFPALTFVTVTHVKTSSDGHYGNAYVSILGNDPKMALAILKKNIYHIQKAVNRRLRIRPVPKLTFKIDKEEFNRERVEKRIAG</sequence>
<dbReference type="InterPro" id="IPR015946">
    <property type="entry name" value="KH_dom-like_a/b"/>
</dbReference>
<reference evidence="2 3" key="1">
    <citation type="journal article" date="2016" name="Nat. Commun.">
        <title>Thousands of microbial genomes shed light on interconnected biogeochemical processes in an aquifer system.</title>
        <authorList>
            <person name="Anantharaman K."/>
            <person name="Brown C.T."/>
            <person name="Hug L.A."/>
            <person name="Sharon I."/>
            <person name="Castelle C.J."/>
            <person name="Probst A.J."/>
            <person name="Thomas B.C."/>
            <person name="Singh A."/>
            <person name="Wilkins M.J."/>
            <person name="Karaoz U."/>
            <person name="Brodie E.L."/>
            <person name="Williams K.H."/>
            <person name="Hubbard S.S."/>
            <person name="Banfield J.F."/>
        </authorList>
    </citation>
    <scope>NUCLEOTIDE SEQUENCE [LARGE SCALE GENOMIC DNA]</scope>
</reference>
<feature type="non-terminal residue" evidence="2">
    <location>
        <position position="97"/>
    </location>
</feature>
<keyword evidence="1" id="KW-0690">Ribosome biogenesis</keyword>
<dbReference type="InterPro" id="IPR023799">
    <property type="entry name" value="RbfA_dom_sf"/>
</dbReference>
<evidence type="ECO:0000313" key="3">
    <source>
        <dbReference type="Proteomes" id="UP000178574"/>
    </source>
</evidence>
<dbReference type="Gene3D" id="3.30.300.20">
    <property type="match status" value="1"/>
</dbReference>
<evidence type="ECO:0000256" key="1">
    <source>
        <dbReference type="ARBA" id="ARBA00022517"/>
    </source>
</evidence>
<proteinExistence type="predicted"/>
<accession>A0A1G2K678</accession>
<organism evidence="2 3">
    <name type="scientific">Candidatus Sungbacteria bacterium RIFCSPHIGHO2_01_FULL_50_25</name>
    <dbReference type="NCBI Taxonomy" id="1802265"/>
    <lineage>
        <taxon>Bacteria</taxon>
        <taxon>Candidatus Sungiibacteriota</taxon>
    </lineage>
</organism>
<dbReference type="SUPFAM" id="SSF89919">
    <property type="entry name" value="Ribosome-binding factor A, RbfA"/>
    <property type="match status" value="1"/>
</dbReference>
<name>A0A1G2K678_9BACT</name>
<dbReference type="AlphaFoldDB" id="A0A1G2K678"/>
<comment type="caution">
    <text evidence="2">The sequence shown here is derived from an EMBL/GenBank/DDBJ whole genome shotgun (WGS) entry which is preliminary data.</text>
</comment>
<protein>
    <recommendedName>
        <fullName evidence="4">Ribosome-binding factor A</fullName>
    </recommendedName>
</protein>
<dbReference type="PROSITE" id="PS01319">
    <property type="entry name" value="RBFA"/>
    <property type="match status" value="1"/>
</dbReference>